<dbReference type="SMART" id="SM00052">
    <property type="entry name" value="EAL"/>
    <property type="match status" value="1"/>
</dbReference>
<dbReference type="PANTHER" id="PTHR44757">
    <property type="entry name" value="DIGUANYLATE CYCLASE DGCP"/>
    <property type="match status" value="1"/>
</dbReference>
<accession>A0A916SVJ3</accession>
<evidence type="ECO:0000313" key="5">
    <source>
        <dbReference type="EMBL" id="GGB17945.1"/>
    </source>
</evidence>
<gene>
    <name evidence="5" type="ORF">GCM10011380_04360</name>
</gene>
<dbReference type="SUPFAM" id="SSF141868">
    <property type="entry name" value="EAL domain-like"/>
    <property type="match status" value="1"/>
</dbReference>
<dbReference type="InterPro" id="IPR052155">
    <property type="entry name" value="Biofilm_reg_signaling"/>
</dbReference>
<dbReference type="PANTHER" id="PTHR44757:SF2">
    <property type="entry name" value="BIOFILM ARCHITECTURE MAINTENANCE PROTEIN MBAA"/>
    <property type="match status" value="1"/>
</dbReference>
<dbReference type="CDD" id="cd01949">
    <property type="entry name" value="GGDEF"/>
    <property type="match status" value="1"/>
</dbReference>
<dbReference type="InterPro" id="IPR035965">
    <property type="entry name" value="PAS-like_dom_sf"/>
</dbReference>
<feature type="transmembrane region" description="Helical" evidence="1">
    <location>
        <begin position="162"/>
        <end position="188"/>
    </location>
</feature>
<keyword evidence="1" id="KW-0472">Membrane</keyword>
<dbReference type="AlphaFoldDB" id="A0A916SVJ3"/>
<keyword evidence="6" id="KW-1185">Reference proteome</keyword>
<sequence>MAIRSRIDPAPSRAPIAVLLGVVPDQEDDGELARDRLEQVAAAWPMAASVQGIAAIAACLATGWSVAALLLSVLLAIASAATFALVRLVPDSWRPHHRAQGLSAAAVVIAGTQLSLLWMTSGAEPGSGRFAATVLLAGATGLSGLAIHAVRAALLSFGGGLILALAAFTTAPLVVAEAAALLVVLAFATLRLANVDRATLRAAVARSGEGRQAVKMVAEFEGHGTGWFWETDRQGRVTYLSAKVAAEIAEHDDPPMGRLLTDVFRMDSAAPGTERTLAFHMSSRTSFSDYSVCAATDRDGARWWSISGRPVVDGLGRFQGFIGSGADLTEKRRSEAEITRLALFDSLTGLANRQRMRLSLDKTLAQIAGHNRPASLFLMDLDRFKSVNDTLGHQAGDTLLKQVAHRLQRVVGESGLVGRLGGDEFQVLLPGTDARETLATLARALIDALSQPYQIKDTQVSIGCSIGIAIAPHDGEDAETLIRNADLALYAAKGDGRGVHRFYSQEMLAGAKHRQQLEDDLRAAIGAGDFHLCYQPVVSTADAQIVGYEALVRWTHAKRGLVSPAEFIPVAEECGLIEALGEWVMRTACTEAARWPANVRVAVNVSPVQFANPNLPNIIASALAHSGLAAARLELEITEGVFLNESSATDQMFKALKGLGVRLALDDFGTGYSSLGYLRSAPFDKIKIDQSFVRGIAQPDSRNAAIIKAIVTLADTLGMETTAEGVEIQDEIELVRDLGCSHIQGFVYGRPTRAEVVEGSLSKGEVIARPVGFRVSRAPRTRILRSAQVVAKGKRRDVRLRNISSRGAMIDGIKLDDDIGLDLLIDLVEDRMIEAQVRWAQDGRAGLSFAEAIDVNDLTGGMAARRAG</sequence>
<dbReference type="InterPro" id="IPR035919">
    <property type="entry name" value="EAL_sf"/>
</dbReference>
<keyword evidence="1" id="KW-0812">Transmembrane</keyword>
<dbReference type="InterPro" id="IPR001633">
    <property type="entry name" value="EAL_dom"/>
</dbReference>
<protein>
    <submittedName>
        <fullName evidence="5">GGDEF domain-containing protein</fullName>
    </submittedName>
</protein>
<dbReference type="EMBL" id="BMIH01000001">
    <property type="protein sequence ID" value="GGB17945.1"/>
    <property type="molecule type" value="Genomic_DNA"/>
</dbReference>
<dbReference type="GO" id="GO:0003824">
    <property type="term" value="F:catalytic activity"/>
    <property type="evidence" value="ECO:0007669"/>
    <property type="project" value="UniProtKB-ARBA"/>
</dbReference>
<dbReference type="SUPFAM" id="SSF141371">
    <property type="entry name" value="PilZ domain-like"/>
    <property type="match status" value="1"/>
</dbReference>
<dbReference type="NCBIfam" id="TIGR00254">
    <property type="entry name" value="GGDEF"/>
    <property type="match status" value="1"/>
</dbReference>
<dbReference type="PROSITE" id="PS50883">
    <property type="entry name" value="EAL"/>
    <property type="match status" value="1"/>
</dbReference>
<feature type="transmembrane region" description="Helical" evidence="1">
    <location>
        <begin position="69"/>
        <end position="89"/>
    </location>
</feature>
<dbReference type="CDD" id="cd01948">
    <property type="entry name" value="EAL"/>
    <property type="match status" value="1"/>
</dbReference>
<dbReference type="SUPFAM" id="SSF55785">
    <property type="entry name" value="PYP-like sensor domain (PAS domain)"/>
    <property type="match status" value="1"/>
</dbReference>
<dbReference type="InterPro" id="IPR043128">
    <property type="entry name" value="Rev_trsase/Diguanyl_cyclase"/>
</dbReference>
<name>A0A916SVJ3_9SPHN</name>
<dbReference type="Proteomes" id="UP000623067">
    <property type="component" value="Unassembled WGS sequence"/>
</dbReference>
<dbReference type="Pfam" id="PF08448">
    <property type="entry name" value="PAS_4"/>
    <property type="match status" value="1"/>
</dbReference>
<feature type="domain" description="EAL" evidence="3">
    <location>
        <begin position="514"/>
        <end position="765"/>
    </location>
</feature>
<comment type="caution">
    <text evidence="5">The sequence shown here is derived from an EMBL/GenBank/DDBJ whole genome shotgun (WGS) entry which is preliminary data.</text>
</comment>
<dbReference type="InterPro" id="IPR000160">
    <property type="entry name" value="GGDEF_dom"/>
</dbReference>
<dbReference type="SMART" id="SM00267">
    <property type="entry name" value="GGDEF"/>
    <property type="match status" value="1"/>
</dbReference>
<dbReference type="InterPro" id="IPR000700">
    <property type="entry name" value="PAS-assoc_C"/>
</dbReference>
<dbReference type="Gene3D" id="3.30.450.20">
    <property type="entry name" value="PAS domain"/>
    <property type="match status" value="1"/>
</dbReference>
<dbReference type="Gene3D" id="3.30.70.270">
    <property type="match status" value="1"/>
</dbReference>
<evidence type="ECO:0000259" key="3">
    <source>
        <dbReference type="PROSITE" id="PS50883"/>
    </source>
</evidence>
<reference evidence="5" key="2">
    <citation type="submission" date="2020-09" db="EMBL/GenBank/DDBJ databases">
        <authorList>
            <person name="Sun Q."/>
            <person name="Zhou Y."/>
        </authorList>
    </citation>
    <scope>NUCLEOTIDE SEQUENCE</scope>
    <source>
        <strain evidence="5">CGMCC 1.15330</strain>
    </source>
</reference>
<evidence type="ECO:0000313" key="6">
    <source>
        <dbReference type="Proteomes" id="UP000623067"/>
    </source>
</evidence>
<dbReference type="PROSITE" id="PS50113">
    <property type="entry name" value="PAC"/>
    <property type="match status" value="1"/>
</dbReference>
<reference evidence="5" key="1">
    <citation type="journal article" date="2014" name="Int. J. Syst. Evol. Microbiol.">
        <title>Complete genome sequence of Corynebacterium casei LMG S-19264T (=DSM 44701T), isolated from a smear-ripened cheese.</title>
        <authorList>
            <consortium name="US DOE Joint Genome Institute (JGI-PGF)"/>
            <person name="Walter F."/>
            <person name="Albersmeier A."/>
            <person name="Kalinowski J."/>
            <person name="Ruckert C."/>
        </authorList>
    </citation>
    <scope>NUCLEOTIDE SEQUENCE</scope>
    <source>
        <strain evidence="5">CGMCC 1.15330</strain>
    </source>
</reference>
<proteinExistence type="predicted"/>
<evidence type="ECO:0000256" key="1">
    <source>
        <dbReference type="SAM" id="Phobius"/>
    </source>
</evidence>
<dbReference type="Gene3D" id="3.20.20.450">
    <property type="entry name" value="EAL domain"/>
    <property type="match status" value="1"/>
</dbReference>
<organism evidence="5 6">
    <name type="scientific">Sphingomonas metalli</name>
    <dbReference type="NCBI Taxonomy" id="1779358"/>
    <lineage>
        <taxon>Bacteria</taxon>
        <taxon>Pseudomonadati</taxon>
        <taxon>Pseudomonadota</taxon>
        <taxon>Alphaproteobacteria</taxon>
        <taxon>Sphingomonadales</taxon>
        <taxon>Sphingomonadaceae</taxon>
        <taxon>Sphingomonas</taxon>
    </lineage>
</organism>
<dbReference type="FunFam" id="3.30.70.270:FF:000001">
    <property type="entry name" value="Diguanylate cyclase domain protein"/>
    <property type="match status" value="1"/>
</dbReference>
<feature type="domain" description="GGDEF" evidence="4">
    <location>
        <begin position="372"/>
        <end position="505"/>
    </location>
</feature>
<dbReference type="Pfam" id="PF00563">
    <property type="entry name" value="EAL"/>
    <property type="match status" value="1"/>
</dbReference>
<feature type="transmembrane region" description="Helical" evidence="1">
    <location>
        <begin position="130"/>
        <end position="150"/>
    </location>
</feature>
<feature type="domain" description="PAC" evidence="2">
    <location>
        <begin position="288"/>
        <end position="340"/>
    </location>
</feature>
<evidence type="ECO:0000259" key="2">
    <source>
        <dbReference type="PROSITE" id="PS50113"/>
    </source>
</evidence>
<feature type="transmembrane region" description="Helical" evidence="1">
    <location>
        <begin position="42"/>
        <end position="63"/>
    </location>
</feature>
<dbReference type="InterPro" id="IPR029787">
    <property type="entry name" value="Nucleotide_cyclase"/>
</dbReference>
<dbReference type="RefSeq" id="WP_188657023.1">
    <property type="nucleotide sequence ID" value="NZ_BMIH01000001.1"/>
</dbReference>
<dbReference type="SUPFAM" id="SSF55073">
    <property type="entry name" value="Nucleotide cyclase"/>
    <property type="match status" value="1"/>
</dbReference>
<keyword evidence="1" id="KW-1133">Transmembrane helix</keyword>
<feature type="transmembrane region" description="Helical" evidence="1">
    <location>
        <begin position="101"/>
        <end position="118"/>
    </location>
</feature>
<dbReference type="Pfam" id="PF00990">
    <property type="entry name" value="GGDEF"/>
    <property type="match status" value="1"/>
</dbReference>
<dbReference type="PROSITE" id="PS50887">
    <property type="entry name" value="GGDEF"/>
    <property type="match status" value="1"/>
</dbReference>
<evidence type="ECO:0000259" key="4">
    <source>
        <dbReference type="PROSITE" id="PS50887"/>
    </source>
</evidence>
<dbReference type="InterPro" id="IPR013656">
    <property type="entry name" value="PAS_4"/>
</dbReference>